<gene>
    <name evidence="2" type="ORF">PAN31108_01938</name>
</gene>
<dbReference type="EMBL" id="CABPSB010000005">
    <property type="protein sequence ID" value="VVD97322.1"/>
    <property type="molecule type" value="Genomic_DNA"/>
</dbReference>
<evidence type="ECO:0000313" key="3">
    <source>
        <dbReference type="Proteomes" id="UP000406256"/>
    </source>
</evidence>
<reference evidence="2 3" key="1">
    <citation type="submission" date="2019-08" db="EMBL/GenBank/DDBJ databases">
        <authorList>
            <person name="Peeters C."/>
        </authorList>
    </citation>
    <scope>NUCLEOTIDE SEQUENCE [LARGE SCALE GENOMIC DNA]</scope>
    <source>
        <strain evidence="2 3">LMG 31108</strain>
    </source>
</reference>
<keyword evidence="3" id="KW-1185">Reference proteome</keyword>
<name>A0A5E4UCQ4_9BURK</name>
<dbReference type="Proteomes" id="UP000406256">
    <property type="component" value="Unassembled WGS sequence"/>
</dbReference>
<dbReference type="AlphaFoldDB" id="A0A5E4UCQ4"/>
<evidence type="ECO:0000256" key="1">
    <source>
        <dbReference type="SAM" id="MobiDB-lite"/>
    </source>
</evidence>
<feature type="region of interest" description="Disordered" evidence="1">
    <location>
        <begin position="1"/>
        <end position="47"/>
    </location>
</feature>
<accession>A0A5E4UCQ4</accession>
<protein>
    <submittedName>
        <fullName evidence="2">Uncharacterized protein</fullName>
    </submittedName>
</protein>
<sequence length="47" mass="5235">MSSGISPMERRAVRPLNYGQSYDDVKVSQTTMETTHITSPPTPHSRS</sequence>
<organism evidence="2 3">
    <name type="scientific">Pandoraea anhela</name>
    <dbReference type="NCBI Taxonomy" id="2508295"/>
    <lineage>
        <taxon>Bacteria</taxon>
        <taxon>Pseudomonadati</taxon>
        <taxon>Pseudomonadota</taxon>
        <taxon>Betaproteobacteria</taxon>
        <taxon>Burkholderiales</taxon>
        <taxon>Burkholderiaceae</taxon>
        <taxon>Pandoraea</taxon>
    </lineage>
</organism>
<proteinExistence type="predicted"/>
<evidence type="ECO:0000313" key="2">
    <source>
        <dbReference type="EMBL" id="VVD97322.1"/>
    </source>
</evidence>